<proteinExistence type="predicted"/>
<protein>
    <submittedName>
        <fullName evidence="1">Uncharacterized protein</fullName>
    </submittedName>
</protein>
<name>A0A0W8FSH2_9ZZZZ</name>
<sequence>MVFTDSAILLYVNKNGKRILNSEIRKMESLSPGIRLAQK</sequence>
<organism evidence="1">
    <name type="scientific">hydrocarbon metagenome</name>
    <dbReference type="NCBI Taxonomy" id="938273"/>
    <lineage>
        <taxon>unclassified sequences</taxon>
        <taxon>metagenomes</taxon>
        <taxon>ecological metagenomes</taxon>
    </lineage>
</organism>
<dbReference type="EMBL" id="LNQE01000888">
    <property type="protein sequence ID" value="KUG23746.1"/>
    <property type="molecule type" value="Genomic_DNA"/>
</dbReference>
<reference evidence="1" key="1">
    <citation type="journal article" date="2015" name="Proc. Natl. Acad. Sci. U.S.A.">
        <title>Networks of energetic and metabolic interactions define dynamics in microbial communities.</title>
        <authorList>
            <person name="Embree M."/>
            <person name="Liu J.K."/>
            <person name="Al-Bassam M.M."/>
            <person name="Zengler K."/>
        </authorList>
    </citation>
    <scope>NUCLEOTIDE SEQUENCE</scope>
</reference>
<gene>
    <name evidence="1" type="ORF">ASZ90_006432</name>
</gene>
<comment type="caution">
    <text evidence="1">The sequence shown here is derived from an EMBL/GenBank/DDBJ whole genome shotgun (WGS) entry which is preliminary data.</text>
</comment>
<dbReference type="AlphaFoldDB" id="A0A0W8FSH2"/>
<accession>A0A0W8FSH2</accession>
<evidence type="ECO:0000313" key="1">
    <source>
        <dbReference type="EMBL" id="KUG23746.1"/>
    </source>
</evidence>